<evidence type="ECO:0000259" key="11">
    <source>
        <dbReference type="PROSITE" id="PS50885"/>
    </source>
</evidence>
<gene>
    <name evidence="12" type="ORF">BFC18_00230</name>
</gene>
<dbReference type="FunFam" id="1.10.287.950:FF:000001">
    <property type="entry name" value="Methyl-accepting chemotaxis sensory transducer"/>
    <property type="match status" value="1"/>
</dbReference>
<dbReference type="Pfam" id="PF08447">
    <property type="entry name" value="PAS_3"/>
    <property type="match status" value="2"/>
</dbReference>
<comment type="caution">
    <text evidence="12">The sequence shown here is derived from an EMBL/GenBank/DDBJ whole genome shotgun (WGS) entry which is preliminary data.</text>
</comment>
<accession>A0A1E7Z8U3</accession>
<dbReference type="InterPro" id="IPR001610">
    <property type="entry name" value="PAC"/>
</dbReference>
<evidence type="ECO:0000256" key="5">
    <source>
        <dbReference type="PROSITE-ProRule" id="PRU00284"/>
    </source>
</evidence>
<dbReference type="SUPFAM" id="SSF58104">
    <property type="entry name" value="Methyl-accepting chemotaxis protein (MCP) signaling domain"/>
    <property type="match status" value="1"/>
</dbReference>
<dbReference type="InterPro" id="IPR013655">
    <property type="entry name" value="PAS_fold_3"/>
</dbReference>
<feature type="domain" description="PAS" evidence="9">
    <location>
        <begin position="158"/>
        <end position="192"/>
    </location>
</feature>
<evidence type="ECO:0000256" key="7">
    <source>
        <dbReference type="SAM" id="MobiDB-lite"/>
    </source>
</evidence>
<feature type="domain" description="PAC" evidence="10">
    <location>
        <begin position="577"/>
        <end position="629"/>
    </location>
</feature>
<dbReference type="SUPFAM" id="SSF55785">
    <property type="entry name" value="PYP-like sensor domain (PAS domain)"/>
    <property type="match status" value="4"/>
</dbReference>
<keyword evidence="13" id="KW-1185">Reference proteome</keyword>
<sequence>MGMFDWINTEASREHRVQLLRKSQAVDASTCCIMMADADRNIIYANNAVKKLLKDNEAELQKALPHFSADNLIGESIDQFHKNPMHQKNILAELKKPMTSSILVGKVNFKLTLTPMKDEEGESIGTMVEWVDQTELLLKSGMLDALHRAQALAEYTPEGELIDVNENFLKLTGFTREEAIGKHQSAFVKPESVQNNDYRDFWDKLRRGELDSGEYQRFGKDSKEFWIQASYNPIFDTAGKVSKVVEFATEITKEKLKNADYSGQIEAISKSQAVVEYDTTGNILWANDNFLVALAYNLDEVKGQNHSMFLEPAEKISQSYGNFWNELRAGSFKSGEYKHVAKGGNEIWIQASYNPILDMNGKVFKIVSYANVITEQKLKNAYFEGQIQAIGKSQAVIEFNVDGIIQWANDNFLNTVGYTLDEIKDKHHRMFVDKETRGSEEYSEFWASLKRGKFFSGEFKRINKAGEEVWIQASYNPILDMDGNVFKIVKYASNITEEKLRTAYFEGQIEAIGKSQAVIEFDMDGMILDANENFLNTVGYTLPEIKGKHHSMFVDQEIRNSNDYRSFWDQLKHGVYQAGEFRRIGKSGNEIWIQASYNPILNQNGKPFRVVKYASDITARTTAVYDIKQVMTQLAKGDLTCEIEHEFEGEFKVLGESINQFIKDMRVTISRINHAVEMIRGASGEIASGNADLSSRTEQQASSLEETASSMEELTGTVRLNAENAEQANSLASQASTIAVNGGNMIQRVVETMASINDSAQKISDIIGVIDGIAFQTNILALNAAVEAARAGEQGRGFAVVASEVRTLAQRSAEAAKDIKELISDSVDKIGSGNLLVKQSGDTMGEVVTSIKRVNDIMSEIAAASSEQSNGIQEISKAVTQMDEMTQQNAALVEQAAAAAESMRQQASSLSDRVATFKLSAADMVVEDDTVAALPSKSSRRSGSTVSTSKSPAAKIKEVTAPAPDDSEEWESF</sequence>
<feature type="domain" description="PAC" evidence="10">
    <location>
        <begin position="455"/>
        <end position="507"/>
    </location>
</feature>
<dbReference type="Gene3D" id="3.30.450.20">
    <property type="entry name" value="PAS domain"/>
    <property type="match status" value="5"/>
</dbReference>
<feature type="domain" description="PAC" evidence="10">
    <location>
        <begin position="333"/>
        <end position="385"/>
    </location>
</feature>
<evidence type="ECO:0000256" key="4">
    <source>
        <dbReference type="ARBA" id="ARBA00029447"/>
    </source>
</evidence>
<evidence type="ECO:0000259" key="10">
    <source>
        <dbReference type="PROSITE" id="PS50113"/>
    </source>
</evidence>
<dbReference type="GO" id="GO:0007165">
    <property type="term" value="P:signal transduction"/>
    <property type="evidence" value="ECO:0007669"/>
    <property type="project" value="UniProtKB-KW"/>
</dbReference>
<dbReference type="InterPro" id="IPR000014">
    <property type="entry name" value="PAS"/>
</dbReference>
<dbReference type="InterPro" id="IPR000700">
    <property type="entry name" value="PAS-assoc_C"/>
</dbReference>
<dbReference type="PROSITE" id="PS50885">
    <property type="entry name" value="HAMP"/>
    <property type="match status" value="1"/>
</dbReference>
<dbReference type="PANTHER" id="PTHR43531">
    <property type="entry name" value="PROTEIN ICFG"/>
    <property type="match status" value="1"/>
</dbReference>
<dbReference type="GO" id="GO:0006935">
    <property type="term" value="P:chemotaxis"/>
    <property type="evidence" value="ECO:0007669"/>
    <property type="project" value="InterPro"/>
</dbReference>
<dbReference type="InterPro" id="IPR003660">
    <property type="entry name" value="HAMP_dom"/>
</dbReference>
<dbReference type="PANTHER" id="PTHR43531:SF14">
    <property type="entry name" value="METHYL-ACCEPTING CHEMOTAXIS PROTEIN I-RELATED"/>
    <property type="match status" value="1"/>
</dbReference>
<evidence type="ECO:0000256" key="3">
    <source>
        <dbReference type="ARBA" id="ARBA00023224"/>
    </source>
</evidence>
<dbReference type="CDD" id="cd11386">
    <property type="entry name" value="MCP_signal"/>
    <property type="match status" value="1"/>
</dbReference>
<feature type="region of interest" description="Disordered" evidence="7">
    <location>
        <begin position="934"/>
        <end position="973"/>
    </location>
</feature>
<evidence type="ECO:0000256" key="1">
    <source>
        <dbReference type="ARBA" id="ARBA00004370"/>
    </source>
</evidence>
<name>A0A1E7Z8U3_9ALTE</name>
<evidence type="ECO:0000259" key="8">
    <source>
        <dbReference type="PROSITE" id="PS50111"/>
    </source>
</evidence>
<dbReference type="RefSeq" id="WP_070126322.1">
    <property type="nucleotide sequence ID" value="NZ_MDHN01000034.1"/>
</dbReference>
<keyword evidence="6" id="KW-0175">Coiled coil</keyword>
<dbReference type="GO" id="GO:0004888">
    <property type="term" value="F:transmembrane signaling receptor activity"/>
    <property type="evidence" value="ECO:0007669"/>
    <property type="project" value="InterPro"/>
</dbReference>
<dbReference type="SMART" id="SM00283">
    <property type="entry name" value="MA"/>
    <property type="match status" value="1"/>
</dbReference>
<dbReference type="PROSITE" id="PS50112">
    <property type="entry name" value="PAS"/>
    <property type="match status" value="2"/>
</dbReference>
<feature type="domain" description="PAS" evidence="9">
    <location>
        <begin position="501"/>
        <end position="548"/>
    </location>
</feature>
<dbReference type="STRING" id="1656094.BFC18_00230"/>
<dbReference type="Pfam" id="PF00672">
    <property type="entry name" value="HAMP"/>
    <property type="match status" value="1"/>
</dbReference>
<feature type="coiled-coil region" evidence="6">
    <location>
        <begin position="875"/>
        <end position="913"/>
    </location>
</feature>
<protein>
    <submittedName>
        <fullName evidence="12">Chemotaxis protein</fullName>
    </submittedName>
</protein>
<evidence type="ECO:0000256" key="2">
    <source>
        <dbReference type="ARBA" id="ARBA00022481"/>
    </source>
</evidence>
<dbReference type="PROSITE" id="PS50111">
    <property type="entry name" value="CHEMOTAXIS_TRANSDUC_2"/>
    <property type="match status" value="1"/>
</dbReference>
<evidence type="ECO:0000313" key="12">
    <source>
        <dbReference type="EMBL" id="OFC69872.1"/>
    </source>
</evidence>
<dbReference type="Gene3D" id="1.10.287.950">
    <property type="entry name" value="Methyl-accepting chemotaxis protein"/>
    <property type="match status" value="1"/>
</dbReference>
<keyword evidence="3 5" id="KW-0807">Transducer</keyword>
<dbReference type="PRINTS" id="PR00260">
    <property type="entry name" value="CHEMTRNSDUCR"/>
</dbReference>
<dbReference type="Proteomes" id="UP000175691">
    <property type="component" value="Unassembled WGS sequence"/>
</dbReference>
<dbReference type="SMART" id="SM00091">
    <property type="entry name" value="PAS"/>
    <property type="match status" value="5"/>
</dbReference>
<dbReference type="SMART" id="SM00304">
    <property type="entry name" value="HAMP"/>
    <property type="match status" value="1"/>
</dbReference>
<feature type="domain" description="Methyl-accepting transducer" evidence="8">
    <location>
        <begin position="675"/>
        <end position="904"/>
    </location>
</feature>
<organism evidence="12 13">
    <name type="scientific">Alteromonas confluentis</name>
    <dbReference type="NCBI Taxonomy" id="1656094"/>
    <lineage>
        <taxon>Bacteria</taxon>
        <taxon>Pseudomonadati</taxon>
        <taxon>Pseudomonadota</taxon>
        <taxon>Gammaproteobacteria</taxon>
        <taxon>Alteromonadales</taxon>
        <taxon>Alteromonadaceae</taxon>
        <taxon>Alteromonas/Salinimonas group</taxon>
        <taxon>Alteromonas</taxon>
    </lineage>
</organism>
<feature type="compositionally biased region" description="Low complexity" evidence="7">
    <location>
        <begin position="941"/>
        <end position="951"/>
    </location>
</feature>
<dbReference type="EMBL" id="MDHN01000034">
    <property type="protein sequence ID" value="OFC69872.1"/>
    <property type="molecule type" value="Genomic_DNA"/>
</dbReference>
<dbReference type="NCBIfam" id="TIGR00229">
    <property type="entry name" value="sensory_box"/>
    <property type="match status" value="4"/>
</dbReference>
<feature type="region of interest" description="Disordered" evidence="7">
    <location>
        <begin position="689"/>
        <end position="708"/>
    </location>
</feature>
<dbReference type="AlphaFoldDB" id="A0A1E7Z8U3"/>
<evidence type="ECO:0000313" key="13">
    <source>
        <dbReference type="Proteomes" id="UP000175691"/>
    </source>
</evidence>
<dbReference type="FunFam" id="3.30.450.20:FF:000075">
    <property type="entry name" value="Methyl-accepting chemotaxis protein"/>
    <property type="match status" value="1"/>
</dbReference>
<feature type="compositionally biased region" description="Polar residues" evidence="7">
    <location>
        <begin position="691"/>
        <end position="708"/>
    </location>
</feature>
<dbReference type="InterPro" id="IPR051310">
    <property type="entry name" value="MCP_chemotaxis"/>
</dbReference>
<dbReference type="Pfam" id="PF00015">
    <property type="entry name" value="MCPsignal"/>
    <property type="match status" value="1"/>
</dbReference>
<dbReference type="GO" id="GO:0005886">
    <property type="term" value="C:plasma membrane"/>
    <property type="evidence" value="ECO:0007669"/>
    <property type="project" value="TreeGrafter"/>
</dbReference>
<evidence type="ECO:0000259" key="9">
    <source>
        <dbReference type="PROSITE" id="PS50112"/>
    </source>
</evidence>
<reference evidence="12 13" key="1">
    <citation type="submission" date="2016-08" db="EMBL/GenBank/DDBJ databases">
        <authorList>
            <person name="Seilhamer J.J."/>
        </authorList>
    </citation>
    <scope>NUCLEOTIDE SEQUENCE [LARGE SCALE GENOMIC DNA]</scope>
    <source>
        <strain evidence="12 13">KCTC 42603</strain>
    </source>
</reference>
<dbReference type="InterPro" id="IPR004090">
    <property type="entry name" value="Chemotax_Me-accpt_rcpt"/>
</dbReference>
<dbReference type="InterPro" id="IPR035965">
    <property type="entry name" value="PAS-like_dom_sf"/>
</dbReference>
<dbReference type="SMART" id="SM00086">
    <property type="entry name" value="PAC"/>
    <property type="match status" value="4"/>
</dbReference>
<dbReference type="Pfam" id="PF13426">
    <property type="entry name" value="PAS_9"/>
    <property type="match status" value="3"/>
</dbReference>
<feature type="domain" description="PAC" evidence="10">
    <location>
        <begin position="211"/>
        <end position="263"/>
    </location>
</feature>
<proteinExistence type="inferred from homology"/>
<keyword evidence="2" id="KW-0488">Methylation</keyword>
<evidence type="ECO:0000256" key="6">
    <source>
        <dbReference type="SAM" id="Coils"/>
    </source>
</evidence>
<feature type="domain" description="HAMP" evidence="11">
    <location>
        <begin position="618"/>
        <end position="670"/>
    </location>
</feature>
<comment type="subcellular location">
    <subcellularLocation>
        <location evidence="1">Membrane</location>
    </subcellularLocation>
</comment>
<dbReference type="InterPro" id="IPR004089">
    <property type="entry name" value="MCPsignal_dom"/>
</dbReference>
<dbReference type="CDD" id="cd00130">
    <property type="entry name" value="PAS"/>
    <property type="match status" value="4"/>
</dbReference>
<dbReference type="PROSITE" id="PS50113">
    <property type="entry name" value="PAC"/>
    <property type="match status" value="4"/>
</dbReference>
<comment type="similarity">
    <text evidence="4">Belongs to the methyl-accepting chemotaxis (MCP) protein family.</text>
</comment>